<comment type="cofactor">
    <cofactor evidence="1">
        <name>Fe(2+)</name>
        <dbReference type="ChEBI" id="CHEBI:29033"/>
    </cofactor>
</comment>
<evidence type="ECO:0000256" key="8">
    <source>
        <dbReference type="ARBA" id="ARBA00031282"/>
    </source>
</evidence>
<dbReference type="InterPro" id="IPR005123">
    <property type="entry name" value="Oxoglu/Fe-dep_dioxygenase_dom"/>
</dbReference>
<comment type="catalytic activity">
    <reaction evidence="10">
        <text>L-arginine + 2-oxoglutarate + O2 = guanidine + L-glutamate 5-semialdehyde + succinate + CO2</text>
        <dbReference type="Rhea" id="RHEA:31535"/>
        <dbReference type="ChEBI" id="CHEBI:15379"/>
        <dbReference type="ChEBI" id="CHEBI:16526"/>
        <dbReference type="ChEBI" id="CHEBI:16810"/>
        <dbReference type="ChEBI" id="CHEBI:30031"/>
        <dbReference type="ChEBI" id="CHEBI:30087"/>
        <dbReference type="ChEBI" id="CHEBI:32682"/>
        <dbReference type="ChEBI" id="CHEBI:58066"/>
        <dbReference type="EC" id="1.14.20.7"/>
    </reaction>
</comment>
<dbReference type="EC" id="1.14.20.7" evidence="3"/>
<comment type="similarity">
    <text evidence="11">Belongs to the iron/ascorbate-dependent oxidoreductase family.</text>
</comment>
<evidence type="ECO:0000256" key="9">
    <source>
        <dbReference type="ARBA" id="ARBA00047725"/>
    </source>
</evidence>
<dbReference type="GO" id="GO:0102276">
    <property type="term" value="F:2-oxoglutarate oxygenase/decarboxylase (ethylene-forming) activity"/>
    <property type="evidence" value="ECO:0007669"/>
    <property type="project" value="UniProtKB-EC"/>
</dbReference>
<keyword evidence="6" id="KW-0266">Ethylene biosynthesis</keyword>
<dbReference type="HOGENOM" id="CLU_010119_6_1_4"/>
<evidence type="ECO:0000313" key="14">
    <source>
        <dbReference type="Proteomes" id="UP000002482"/>
    </source>
</evidence>
<dbReference type="PRINTS" id="PR00682">
    <property type="entry name" value="IPNSYNTHASE"/>
</dbReference>
<evidence type="ECO:0000256" key="6">
    <source>
        <dbReference type="ARBA" id="ARBA00022666"/>
    </source>
</evidence>
<reference evidence="13" key="1">
    <citation type="submission" date="2011-02" db="EMBL/GenBank/DDBJ databases">
        <title>Complete sequence of Acidovorax avenae subsp. avenae ATCC 19860.</title>
        <authorList>
            <consortium name="US DOE Joint Genome Institute"/>
            <person name="Lucas S."/>
            <person name="Copeland A."/>
            <person name="Lapidus A."/>
            <person name="Cheng J.-F."/>
            <person name="Goodwin L."/>
            <person name="Pitluck S."/>
            <person name="Chertkov O."/>
            <person name="Held B."/>
            <person name="Detter J.C."/>
            <person name="Han C."/>
            <person name="Tapia R."/>
            <person name="Land M."/>
            <person name="Hauser L."/>
            <person name="Kyrpides N."/>
            <person name="Ivanova N."/>
            <person name="Ovchinnikova G."/>
            <person name="Pagani I."/>
            <person name="Gordon S."/>
            <person name="Woyke T."/>
        </authorList>
    </citation>
    <scope>NUCLEOTIDE SEQUENCE</scope>
    <source>
        <strain evidence="13">ATCC 19860</strain>
    </source>
</reference>
<keyword evidence="11" id="KW-0560">Oxidoreductase</keyword>
<dbReference type="Proteomes" id="UP000002482">
    <property type="component" value="Chromosome"/>
</dbReference>
<gene>
    <name evidence="13" type="ordered locus">Acav_3954</name>
</gene>
<proteinExistence type="inferred from homology"/>
<feature type="domain" description="Fe2OG dioxygenase" evidence="12">
    <location>
        <begin position="196"/>
        <end position="304"/>
    </location>
</feature>
<dbReference type="GO" id="GO:0009693">
    <property type="term" value="P:ethylene biosynthetic process"/>
    <property type="evidence" value="ECO:0007669"/>
    <property type="project" value="UniProtKB-KW"/>
</dbReference>
<dbReference type="Pfam" id="PF14226">
    <property type="entry name" value="DIOX_N"/>
    <property type="match status" value="1"/>
</dbReference>
<dbReference type="SUPFAM" id="SSF51197">
    <property type="entry name" value="Clavaminate synthase-like"/>
    <property type="match status" value="1"/>
</dbReference>
<accession>F0Q3E2</accession>
<dbReference type="AlphaFoldDB" id="F0Q3E2"/>
<keyword evidence="14" id="KW-1185">Reference proteome</keyword>
<organism evidence="13 14">
    <name type="scientific">Paracidovorax avenae (strain ATCC 19860 / DSM 7227 / CCUG 15838 / JCM 20985 / LMG 2117 / NCPPB 1011)</name>
    <name type="common">Acidovorax avenae</name>
    <dbReference type="NCBI Taxonomy" id="643561"/>
    <lineage>
        <taxon>Bacteria</taxon>
        <taxon>Pseudomonadati</taxon>
        <taxon>Pseudomonadota</taxon>
        <taxon>Betaproteobacteria</taxon>
        <taxon>Burkholderiales</taxon>
        <taxon>Comamonadaceae</taxon>
        <taxon>Paracidovorax</taxon>
    </lineage>
</organism>
<evidence type="ECO:0000256" key="11">
    <source>
        <dbReference type="RuleBase" id="RU003682"/>
    </source>
</evidence>
<dbReference type="InterPro" id="IPR044861">
    <property type="entry name" value="IPNS-like_FE2OG_OXY"/>
</dbReference>
<comment type="pathway">
    <text evidence="2">Alkene biosynthesis; ethylene biosynthesis via 2-oxoglutarate.</text>
</comment>
<name>F0Q3E2_PARA1</name>
<evidence type="ECO:0000256" key="1">
    <source>
        <dbReference type="ARBA" id="ARBA00001954"/>
    </source>
</evidence>
<evidence type="ECO:0000256" key="5">
    <source>
        <dbReference type="ARBA" id="ARBA00019045"/>
    </source>
</evidence>
<dbReference type="PROSITE" id="PS51471">
    <property type="entry name" value="FE2OG_OXY"/>
    <property type="match status" value="1"/>
</dbReference>
<dbReference type="GO" id="GO:0046872">
    <property type="term" value="F:metal ion binding"/>
    <property type="evidence" value="ECO:0007669"/>
    <property type="project" value="UniProtKB-KW"/>
</dbReference>
<evidence type="ECO:0000313" key="13">
    <source>
        <dbReference type="EMBL" id="ADX47844.1"/>
    </source>
</evidence>
<dbReference type="Gene3D" id="2.60.120.330">
    <property type="entry name" value="B-lactam Antibiotic, Isopenicillin N Synthase, Chain"/>
    <property type="match status" value="1"/>
</dbReference>
<dbReference type="InterPro" id="IPR027443">
    <property type="entry name" value="IPNS-like_sf"/>
</dbReference>
<sequence length="351" mass="38820">MAIALNSAIATLLPEIAMPALDVPVIDLQPWFDGSREDRLRLAAQVDGACRDIGFLVVTNHQIPAELIERVSHASREFFALPLETKRRVDRPREDAVRGYSAVGEEGLSYSLEEAAPGDLKESFSIGPTDVPQDDYHRGPAAGAHFEPNPWPDVPGFREAYTAYFDAMSGLARTLMCIFATALRLPEDFFDDKIDRHISMFRVLSYPPQKEAPLPGQMRAGAHSDYGSLTIVRPDGPGLQVFNKAGQWVDVPMVEGSFVINIADLMMQWTNDTWISTLHRVANPPFDDALRNTRRQSLVFFHQPNYDAMIECLPSCLGPGEKPRHAPVTSGDHLTSKFVKQTTFGGTKAAA</sequence>
<dbReference type="PANTHER" id="PTHR47990">
    <property type="entry name" value="2-OXOGLUTARATE (2OG) AND FE(II)-DEPENDENT OXYGENASE SUPERFAMILY PROTEIN-RELATED"/>
    <property type="match status" value="1"/>
</dbReference>
<dbReference type="Pfam" id="PF03171">
    <property type="entry name" value="2OG-FeII_Oxy"/>
    <property type="match status" value="1"/>
</dbReference>
<keyword evidence="11" id="KW-0479">Metal-binding</keyword>
<protein>
    <recommendedName>
        <fullName evidence="5">2-oxoglutarate-dependent ethylene/succinate-forming enzyme</fullName>
        <ecNumber evidence="4">1.13.12.19</ecNumber>
        <ecNumber evidence="3">1.14.20.7</ecNumber>
    </recommendedName>
    <alternativeName>
        <fullName evidence="7">2-oxoglutarate dioxygenase (ethylene-forming)</fullName>
    </alternativeName>
    <alternativeName>
        <fullName evidence="8">2-oxoglutarate/L-arginine monooxygenase/decarboxylase (succinate-forming)</fullName>
    </alternativeName>
</protein>
<dbReference type="KEGG" id="aaa:Acav_3954"/>
<evidence type="ECO:0000256" key="2">
    <source>
        <dbReference type="ARBA" id="ARBA00004767"/>
    </source>
</evidence>
<dbReference type="EC" id="1.13.12.19" evidence="4"/>
<evidence type="ECO:0000256" key="4">
    <source>
        <dbReference type="ARBA" id="ARBA00012531"/>
    </source>
</evidence>
<keyword evidence="11" id="KW-0408">Iron</keyword>
<dbReference type="EMBL" id="CP002521">
    <property type="protein sequence ID" value="ADX47844.1"/>
    <property type="molecule type" value="Genomic_DNA"/>
</dbReference>
<comment type="catalytic activity">
    <reaction evidence="9">
        <text>2-oxoglutarate + O2 + 2 H(+) = ethene + 3 CO2 + H2O</text>
        <dbReference type="Rhea" id="RHEA:31523"/>
        <dbReference type="ChEBI" id="CHEBI:15377"/>
        <dbReference type="ChEBI" id="CHEBI:15378"/>
        <dbReference type="ChEBI" id="CHEBI:15379"/>
        <dbReference type="ChEBI" id="CHEBI:16526"/>
        <dbReference type="ChEBI" id="CHEBI:16810"/>
        <dbReference type="ChEBI" id="CHEBI:18153"/>
        <dbReference type="EC" id="1.13.12.19"/>
    </reaction>
</comment>
<evidence type="ECO:0000259" key="12">
    <source>
        <dbReference type="PROSITE" id="PS51471"/>
    </source>
</evidence>
<evidence type="ECO:0000256" key="10">
    <source>
        <dbReference type="ARBA" id="ARBA00049359"/>
    </source>
</evidence>
<evidence type="ECO:0000256" key="7">
    <source>
        <dbReference type="ARBA" id="ARBA00031011"/>
    </source>
</evidence>
<evidence type="ECO:0000256" key="3">
    <source>
        <dbReference type="ARBA" id="ARBA00012293"/>
    </source>
</evidence>
<dbReference type="InterPro" id="IPR050231">
    <property type="entry name" value="Iron_ascorbate_oxido_reductase"/>
</dbReference>
<dbReference type="InterPro" id="IPR026992">
    <property type="entry name" value="DIOX_N"/>
</dbReference>